<gene>
    <name evidence="2" type="ORF">KC19_1G141200</name>
</gene>
<dbReference type="AlphaFoldDB" id="A0A8T0J8B3"/>
<dbReference type="Proteomes" id="UP000822688">
    <property type="component" value="Chromosome 1"/>
</dbReference>
<dbReference type="EMBL" id="CM026421">
    <property type="protein sequence ID" value="KAG0590991.1"/>
    <property type="molecule type" value="Genomic_DNA"/>
</dbReference>
<organism evidence="2 3">
    <name type="scientific">Ceratodon purpureus</name>
    <name type="common">Fire moss</name>
    <name type="synonym">Dicranum purpureum</name>
    <dbReference type="NCBI Taxonomy" id="3225"/>
    <lineage>
        <taxon>Eukaryota</taxon>
        <taxon>Viridiplantae</taxon>
        <taxon>Streptophyta</taxon>
        <taxon>Embryophyta</taxon>
        <taxon>Bryophyta</taxon>
        <taxon>Bryophytina</taxon>
        <taxon>Bryopsida</taxon>
        <taxon>Dicranidae</taxon>
        <taxon>Pseudoditrichales</taxon>
        <taxon>Ditrichaceae</taxon>
        <taxon>Ceratodon</taxon>
    </lineage>
</organism>
<feature type="domain" description="SigF-like NTF2-like" evidence="1">
    <location>
        <begin position="1"/>
        <end position="161"/>
    </location>
</feature>
<dbReference type="OrthoDB" id="1892841at2759"/>
<evidence type="ECO:0000313" key="3">
    <source>
        <dbReference type="Proteomes" id="UP000822688"/>
    </source>
</evidence>
<comment type="caution">
    <text evidence="2">The sequence shown here is derived from an EMBL/GenBank/DDBJ whole genome shotgun (WGS) entry which is preliminary data.</text>
</comment>
<reference evidence="2" key="1">
    <citation type="submission" date="2020-06" db="EMBL/GenBank/DDBJ databases">
        <title>WGS assembly of Ceratodon purpureus strain R40.</title>
        <authorList>
            <person name="Carey S.B."/>
            <person name="Jenkins J."/>
            <person name="Shu S."/>
            <person name="Lovell J.T."/>
            <person name="Sreedasyam A."/>
            <person name="Maumus F."/>
            <person name="Tiley G.P."/>
            <person name="Fernandez-Pozo N."/>
            <person name="Barry K."/>
            <person name="Chen C."/>
            <person name="Wang M."/>
            <person name="Lipzen A."/>
            <person name="Daum C."/>
            <person name="Saski C.A."/>
            <person name="Payton A.C."/>
            <person name="Mcbreen J.C."/>
            <person name="Conrad R.E."/>
            <person name="Kollar L.M."/>
            <person name="Olsson S."/>
            <person name="Huttunen S."/>
            <person name="Landis J.B."/>
            <person name="Wickett N.J."/>
            <person name="Johnson M.G."/>
            <person name="Rensing S.A."/>
            <person name="Grimwood J."/>
            <person name="Schmutz J."/>
            <person name="Mcdaniel S.F."/>
        </authorList>
    </citation>
    <scope>NUCLEOTIDE SEQUENCE</scope>
    <source>
        <strain evidence="2">R40</strain>
    </source>
</reference>
<evidence type="ECO:0000313" key="2">
    <source>
        <dbReference type="EMBL" id="KAG0590991.1"/>
    </source>
</evidence>
<protein>
    <recommendedName>
        <fullName evidence="1">SigF-like NTF2-like domain-containing protein</fullName>
    </recommendedName>
</protein>
<dbReference type="Pfam" id="PF24840">
    <property type="entry name" value="NTF2_SigF"/>
    <property type="match status" value="1"/>
</dbReference>
<evidence type="ECO:0000259" key="1">
    <source>
        <dbReference type="Pfam" id="PF24840"/>
    </source>
</evidence>
<dbReference type="InterPro" id="IPR057514">
    <property type="entry name" value="NTF2_SigF"/>
</dbReference>
<keyword evidence="3" id="KW-1185">Reference proteome</keyword>
<dbReference type="PANTHER" id="PTHR35393">
    <property type="entry name" value="CHROMOSOME 1, WHOLE GENOME SHOTGUN SEQUENCE"/>
    <property type="match status" value="1"/>
</dbReference>
<proteinExistence type="predicted"/>
<dbReference type="PANTHER" id="PTHR35393:SF1">
    <property type="entry name" value="SNOAL-LIKE DOMAIN-CONTAINING PROTEIN"/>
    <property type="match status" value="1"/>
</dbReference>
<name>A0A8T0J8B3_CERPU</name>
<accession>A0A8T0J8B3</accession>
<sequence length="186" mass="21457">MQDPAKEIEDVVRGLVEKPTLERQAAVLRKYFTEDVEFTHFHINTTGGVKDLISIYQMAELIVNYQSVEFQKIVYDKRANAITLRMTVYIRPLGILPLTNLKFLTLLELEDHKIEGGRTVKKIKVQRDFFQRSPLWSNVPLFGPIYASDRIRTLIGTLMATTFDILKQGFDVISSIYSGKRPLKTY</sequence>